<evidence type="ECO:0000313" key="3">
    <source>
        <dbReference type="Proteomes" id="UP000058636"/>
    </source>
</evidence>
<accession>A0A101EQH8</accession>
<keyword evidence="1" id="KW-0472">Membrane</keyword>
<dbReference type="RefSeq" id="WP_011943417.1">
    <property type="nucleotide sequence ID" value="NZ_DAITJQ010000002.1"/>
</dbReference>
<keyword evidence="1" id="KW-0812">Transmembrane</keyword>
<name>A0A101EQH8_9THEM</name>
<comment type="caution">
    <text evidence="2">The sequence shown here is derived from an EMBL/GenBank/DDBJ whole genome shotgun (WGS) entry which is preliminary data.</text>
</comment>
<evidence type="ECO:0000313" key="2">
    <source>
        <dbReference type="EMBL" id="KUK23017.1"/>
    </source>
</evidence>
<dbReference type="OMA" id="EGWRITV"/>
<organism evidence="2 3">
    <name type="scientific">Thermotoga petrophila</name>
    <dbReference type="NCBI Taxonomy" id="93929"/>
    <lineage>
        <taxon>Bacteria</taxon>
        <taxon>Thermotogati</taxon>
        <taxon>Thermotogota</taxon>
        <taxon>Thermotogae</taxon>
        <taxon>Thermotogales</taxon>
        <taxon>Thermotogaceae</taxon>
        <taxon>Thermotoga</taxon>
    </lineage>
</organism>
<dbReference type="AlphaFoldDB" id="A0A101EQH8"/>
<gene>
    <name evidence="2" type="ORF">XD57_0882</name>
</gene>
<proteinExistence type="predicted"/>
<sequence length="127" mass="14411">MNIIEVLIVIAISLMIMGFFIPTLMFKLGKDHQAVAFKIMAIRMIERTSRNGLLIIEDNGKIVTYDPHKNEKKIYEFPFTFLSKTAVDGEDITFKNGFVSTAGTVYGDGWWITVEPVTGRMRLYGGR</sequence>
<feature type="transmembrane region" description="Helical" evidence="1">
    <location>
        <begin position="6"/>
        <end position="26"/>
    </location>
</feature>
<evidence type="ECO:0000256" key="1">
    <source>
        <dbReference type="SAM" id="Phobius"/>
    </source>
</evidence>
<dbReference type="EMBL" id="LGFG01000063">
    <property type="protein sequence ID" value="KUK23017.1"/>
    <property type="molecule type" value="Genomic_DNA"/>
</dbReference>
<dbReference type="Proteomes" id="UP000058636">
    <property type="component" value="Unassembled WGS sequence"/>
</dbReference>
<dbReference type="PATRIC" id="fig|93930.3.peg.1736"/>
<reference evidence="2 3" key="1">
    <citation type="journal article" date="2015" name="MBio">
        <title>Genome-Resolved Metagenomic Analysis Reveals Roles for Candidate Phyla and Other Microbial Community Members in Biogeochemical Transformations in Oil Reservoirs.</title>
        <authorList>
            <person name="Hu P."/>
            <person name="Tom L."/>
            <person name="Singh A."/>
            <person name="Thomas B.C."/>
            <person name="Baker B.J."/>
            <person name="Piceno Y.M."/>
            <person name="Andersen G.L."/>
            <person name="Banfield J.F."/>
        </authorList>
    </citation>
    <scope>NUCLEOTIDE SEQUENCE [LARGE SCALE GENOMIC DNA]</scope>
    <source>
        <strain evidence="2">46_26</strain>
    </source>
</reference>
<protein>
    <submittedName>
        <fullName evidence="2">Uncharacterized protein</fullName>
    </submittedName>
</protein>
<keyword evidence="1" id="KW-1133">Transmembrane helix</keyword>